<dbReference type="Proteomes" id="UP001165065">
    <property type="component" value="Unassembled WGS sequence"/>
</dbReference>
<comment type="caution">
    <text evidence="3">The sequence shown here is derived from an EMBL/GenBank/DDBJ whole genome shotgun (WGS) entry which is preliminary data.</text>
</comment>
<feature type="chain" id="PRO_5040733956" evidence="2">
    <location>
        <begin position="21"/>
        <end position="235"/>
    </location>
</feature>
<evidence type="ECO:0000313" key="3">
    <source>
        <dbReference type="EMBL" id="GMI49034.1"/>
    </source>
</evidence>
<organism evidence="3 4">
    <name type="scientific">Triparma columacea</name>
    <dbReference type="NCBI Taxonomy" id="722753"/>
    <lineage>
        <taxon>Eukaryota</taxon>
        <taxon>Sar</taxon>
        <taxon>Stramenopiles</taxon>
        <taxon>Ochrophyta</taxon>
        <taxon>Bolidophyceae</taxon>
        <taxon>Parmales</taxon>
        <taxon>Triparmaceae</taxon>
        <taxon>Triparma</taxon>
    </lineage>
</organism>
<accession>A0A9W7GNQ7</accession>
<dbReference type="OrthoDB" id="10410530at2759"/>
<protein>
    <submittedName>
        <fullName evidence="3">Uncharacterized protein</fullName>
    </submittedName>
</protein>
<reference evidence="4" key="1">
    <citation type="journal article" date="2023" name="Commun. Biol.">
        <title>Genome analysis of Parmales, the sister group of diatoms, reveals the evolutionary specialization of diatoms from phago-mixotrophs to photoautotrophs.</title>
        <authorList>
            <person name="Ban H."/>
            <person name="Sato S."/>
            <person name="Yoshikawa S."/>
            <person name="Yamada K."/>
            <person name="Nakamura Y."/>
            <person name="Ichinomiya M."/>
            <person name="Sato N."/>
            <person name="Blanc-Mathieu R."/>
            <person name="Endo H."/>
            <person name="Kuwata A."/>
            <person name="Ogata H."/>
        </authorList>
    </citation>
    <scope>NUCLEOTIDE SEQUENCE [LARGE SCALE GENOMIC DNA]</scope>
</reference>
<sequence>MKVAILLLILPIAFEGFTMPAKTPRRKSAPKTPRRGNTSSHSQTLLSGRREQPNLARVHFKLSRSPDDNDDRDKIAPKVWERFSIDFEVDDTRKIAVDFLTIFATTLYVKLFDITASISFPGWDAVPTIDTLPETTTRVCVFCFSWVVANLRENGFSGDVESTRLVKFGRQTPKKVSDKLMLVTLQTANTWLAFSVLVALISSVIGAGQQEMAKVVATLLPVMCVERAALFLSDK</sequence>
<feature type="signal peptide" evidence="2">
    <location>
        <begin position="1"/>
        <end position="20"/>
    </location>
</feature>
<dbReference type="EMBL" id="BRYA01000455">
    <property type="protein sequence ID" value="GMI49034.1"/>
    <property type="molecule type" value="Genomic_DNA"/>
</dbReference>
<evidence type="ECO:0000313" key="4">
    <source>
        <dbReference type="Proteomes" id="UP001165065"/>
    </source>
</evidence>
<evidence type="ECO:0000256" key="1">
    <source>
        <dbReference type="SAM" id="MobiDB-lite"/>
    </source>
</evidence>
<proteinExistence type="predicted"/>
<keyword evidence="4" id="KW-1185">Reference proteome</keyword>
<feature type="region of interest" description="Disordered" evidence="1">
    <location>
        <begin position="21"/>
        <end position="48"/>
    </location>
</feature>
<name>A0A9W7GNQ7_9STRA</name>
<keyword evidence="2" id="KW-0732">Signal</keyword>
<feature type="compositionally biased region" description="Basic residues" evidence="1">
    <location>
        <begin position="23"/>
        <end position="34"/>
    </location>
</feature>
<evidence type="ECO:0000256" key="2">
    <source>
        <dbReference type="SAM" id="SignalP"/>
    </source>
</evidence>
<dbReference type="AlphaFoldDB" id="A0A9W7GNQ7"/>
<gene>
    <name evidence="3" type="ORF">TrCOL_g5103</name>
</gene>
<feature type="compositionally biased region" description="Polar residues" evidence="1">
    <location>
        <begin position="35"/>
        <end position="46"/>
    </location>
</feature>